<dbReference type="Gene3D" id="2.30.110.10">
    <property type="entry name" value="Electron Transport, Fmn-binding Protein, Chain A"/>
    <property type="match status" value="1"/>
</dbReference>
<evidence type="ECO:0000313" key="3">
    <source>
        <dbReference type="EMBL" id="ATH95840.1"/>
    </source>
</evidence>
<protein>
    <submittedName>
        <fullName evidence="3">Flavin reductase</fullName>
    </submittedName>
</protein>
<dbReference type="PANTHER" id="PTHR30466:SF1">
    <property type="entry name" value="FMN REDUCTASE (NADH) RUTF"/>
    <property type="match status" value="1"/>
</dbReference>
<evidence type="ECO:0000313" key="4">
    <source>
        <dbReference type="Proteomes" id="UP000815698"/>
    </source>
</evidence>
<dbReference type="EMBL" id="CP023482">
    <property type="protein sequence ID" value="ATH95840.1"/>
    <property type="molecule type" value="Genomic_DNA"/>
</dbReference>
<dbReference type="Proteomes" id="UP000815698">
    <property type="component" value="Chromosome"/>
</dbReference>
<organism evidence="3 4">
    <name type="scientific">Dermabacter jinjuensis</name>
    <dbReference type="NCBI Taxonomy" id="1667168"/>
    <lineage>
        <taxon>Bacteria</taxon>
        <taxon>Bacillati</taxon>
        <taxon>Actinomycetota</taxon>
        <taxon>Actinomycetes</taxon>
        <taxon>Micrococcales</taxon>
        <taxon>Dermabacteraceae</taxon>
        <taxon>Dermabacter</taxon>
    </lineage>
</organism>
<feature type="domain" description="Flavin reductase like" evidence="2">
    <location>
        <begin position="15"/>
        <end position="161"/>
    </location>
</feature>
<sequence length="162" mass="17495">MSAGEVDVESYRRLSEDIASAIALLSARVGRWDLVTPIDSFLDVSYDPPTMVVSLYSLSRAAEALEQTGTCALSVLGDQQQGLAERFSEPGLPLQGMLESVAHTRDGVGNALIEGSLATFSLEVESSHEAATHTLFVCRVREVHQGPARSPLVRFSKRYASL</sequence>
<keyword evidence="1" id="KW-0560">Oxidoreductase</keyword>
<gene>
    <name evidence="3" type="ORF">COP05_01080</name>
</gene>
<reference evidence="3 4" key="1">
    <citation type="journal article" date="2016" name="Int. J. Syst. Evol. Microbiol.">
        <title>Dermabacter jinjuensis sp. nov., a novel species of the genus Dermabacter isolated from a clinical specimen.</title>
        <authorList>
            <person name="Park Y.K."/>
            <person name="Lee K.M."/>
            <person name="Lee W.K."/>
            <person name="Cho M.J."/>
            <person name="Lee H.S."/>
            <person name="Cho Y.G."/>
            <person name="Lee Y.C."/>
            <person name="Lee W.K."/>
            <person name="Seong W.K."/>
            <person name="Hwang K.J."/>
        </authorList>
    </citation>
    <scope>NUCLEOTIDE SEQUENCE [LARGE SCALE GENOMIC DNA]</scope>
    <source>
        <strain evidence="3 4">32T</strain>
    </source>
</reference>
<dbReference type="SMART" id="SM00903">
    <property type="entry name" value="Flavin_Reduct"/>
    <property type="match status" value="1"/>
</dbReference>
<accession>A0ABM6PK42</accession>
<dbReference type="InterPro" id="IPR012349">
    <property type="entry name" value="Split_barrel_FMN-bd"/>
</dbReference>
<dbReference type="PANTHER" id="PTHR30466">
    <property type="entry name" value="FLAVIN REDUCTASE"/>
    <property type="match status" value="1"/>
</dbReference>
<dbReference type="RefSeq" id="WP_016663379.1">
    <property type="nucleotide sequence ID" value="NZ_CP023482.1"/>
</dbReference>
<name>A0ABM6PK42_9MICO</name>
<dbReference type="InterPro" id="IPR002563">
    <property type="entry name" value="Flavin_Rdtase-like_dom"/>
</dbReference>
<dbReference type="SUPFAM" id="SSF50475">
    <property type="entry name" value="FMN-binding split barrel"/>
    <property type="match status" value="1"/>
</dbReference>
<keyword evidence="4" id="KW-1185">Reference proteome</keyword>
<evidence type="ECO:0000259" key="2">
    <source>
        <dbReference type="SMART" id="SM00903"/>
    </source>
</evidence>
<proteinExistence type="predicted"/>
<dbReference type="InterPro" id="IPR050268">
    <property type="entry name" value="NADH-dep_flavin_reductase"/>
</dbReference>
<evidence type="ECO:0000256" key="1">
    <source>
        <dbReference type="ARBA" id="ARBA00023002"/>
    </source>
</evidence>
<dbReference type="Pfam" id="PF01613">
    <property type="entry name" value="Flavin_Reduct"/>
    <property type="match status" value="1"/>
</dbReference>